<dbReference type="InterPro" id="IPR002455">
    <property type="entry name" value="GPCR3_GABA-B"/>
</dbReference>
<evidence type="ECO:0000313" key="6">
    <source>
        <dbReference type="EMBL" id="KAK3800791.1"/>
    </source>
</evidence>
<keyword evidence="4" id="KW-0807">Transducer</keyword>
<name>A0AAE1EAZ0_9GAST</name>
<keyword evidence="7" id="KW-1185">Reference proteome</keyword>
<keyword evidence="5" id="KW-1133">Transmembrane helix</keyword>
<dbReference type="AlphaFoldDB" id="A0AAE1EAZ0"/>
<dbReference type="PANTHER" id="PTHR10519:SF77">
    <property type="entry name" value="GAMMA-AMINOBUTYRIC ACID TYPE B RECEPTOR SUBUNIT 1"/>
    <property type="match status" value="1"/>
</dbReference>
<evidence type="ECO:0000256" key="5">
    <source>
        <dbReference type="SAM" id="Phobius"/>
    </source>
</evidence>
<dbReference type="GO" id="GO:0038039">
    <property type="term" value="C:G protein-coupled receptor heterodimeric complex"/>
    <property type="evidence" value="ECO:0007669"/>
    <property type="project" value="TreeGrafter"/>
</dbReference>
<dbReference type="Proteomes" id="UP001283361">
    <property type="component" value="Unassembled WGS sequence"/>
</dbReference>
<comment type="caution">
    <text evidence="6">The sequence shown here is derived from an EMBL/GenBank/DDBJ whole genome shotgun (WGS) entry which is preliminary data.</text>
</comment>
<keyword evidence="2" id="KW-0675">Receptor</keyword>
<accession>A0AAE1EAZ0</accession>
<keyword evidence="1" id="KW-0297">G-protein coupled receptor</keyword>
<gene>
    <name evidence="6" type="ORF">RRG08_040679</name>
</gene>
<dbReference type="Gene3D" id="3.40.50.2300">
    <property type="match status" value="1"/>
</dbReference>
<keyword evidence="5" id="KW-0812">Transmembrane</keyword>
<dbReference type="GO" id="GO:0007214">
    <property type="term" value="P:gamma-aminobutyric acid signaling pathway"/>
    <property type="evidence" value="ECO:0007669"/>
    <property type="project" value="TreeGrafter"/>
</dbReference>
<organism evidence="6 7">
    <name type="scientific">Elysia crispata</name>
    <name type="common">lettuce slug</name>
    <dbReference type="NCBI Taxonomy" id="231223"/>
    <lineage>
        <taxon>Eukaryota</taxon>
        <taxon>Metazoa</taxon>
        <taxon>Spiralia</taxon>
        <taxon>Lophotrochozoa</taxon>
        <taxon>Mollusca</taxon>
        <taxon>Gastropoda</taxon>
        <taxon>Heterobranchia</taxon>
        <taxon>Euthyneura</taxon>
        <taxon>Panpulmonata</taxon>
        <taxon>Sacoglossa</taxon>
        <taxon>Placobranchoidea</taxon>
        <taxon>Plakobranchidae</taxon>
        <taxon>Elysia</taxon>
    </lineage>
</organism>
<protein>
    <submittedName>
        <fullName evidence="6">Uncharacterized protein</fullName>
    </submittedName>
</protein>
<evidence type="ECO:0000256" key="1">
    <source>
        <dbReference type="ARBA" id="ARBA00023040"/>
    </source>
</evidence>
<reference evidence="6" key="1">
    <citation type="journal article" date="2023" name="G3 (Bethesda)">
        <title>A reference genome for the long-term kleptoplast-retaining sea slug Elysia crispata morphotype clarki.</title>
        <authorList>
            <person name="Eastman K.E."/>
            <person name="Pendleton A.L."/>
            <person name="Shaikh M.A."/>
            <person name="Suttiyut T."/>
            <person name="Ogas R."/>
            <person name="Tomko P."/>
            <person name="Gavelis G."/>
            <person name="Widhalm J.R."/>
            <person name="Wisecaver J.H."/>
        </authorList>
    </citation>
    <scope>NUCLEOTIDE SEQUENCE</scope>
    <source>
        <strain evidence="6">ECLA1</strain>
    </source>
</reference>
<dbReference type="PANTHER" id="PTHR10519">
    <property type="entry name" value="GABA-B RECEPTOR"/>
    <property type="match status" value="1"/>
</dbReference>
<dbReference type="GO" id="GO:0004965">
    <property type="term" value="F:G protein-coupled GABA receptor activity"/>
    <property type="evidence" value="ECO:0007669"/>
    <property type="project" value="InterPro"/>
</dbReference>
<proteinExistence type="predicted"/>
<sequence>MQNVAFTAKGDHIAWTLGEQLTMRPSVVFGYKGIPLIFGIFLAYETQNMRLKQVNDSRFVGMSIDNVVARNQNAVLITLELKPYITQLNEPYTKTLYGKKYVWFNIDWYKVKDNRHICIVDQLKEALKGSSITESSILH</sequence>
<dbReference type="EMBL" id="JAWDGP010000421">
    <property type="protein sequence ID" value="KAK3800791.1"/>
    <property type="molecule type" value="Genomic_DNA"/>
</dbReference>
<keyword evidence="3" id="KW-0325">Glycoprotein</keyword>
<evidence type="ECO:0000256" key="2">
    <source>
        <dbReference type="ARBA" id="ARBA00023170"/>
    </source>
</evidence>
<evidence type="ECO:0000256" key="3">
    <source>
        <dbReference type="ARBA" id="ARBA00023180"/>
    </source>
</evidence>
<evidence type="ECO:0000256" key="4">
    <source>
        <dbReference type="ARBA" id="ARBA00023224"/>
    </source>
</evidence>
<keyword evidence="5" id="KW-0472">Membrane</keyword>
<feature type="transmembrane region" description="Helical" evidence="5">
    <location>
        <begin position="26"/>
        <end position="44"/>
    </location>
</feature>
<evidence type="ECO:0000313" key="7">
    <source>
        <dbReference type="Proteomes" id="UP001283361"/>
    </source>
</evidence>